<dbReference type="PANTHER" id="PTHR19959:SF119">
    <property type="entry name" value="FUNGAL LIPASE-LIKE DOMAIN-CONTAINING PROTEIN"/>
    <property type="match status" value="1"/>
</dbReference>
<dbReference type="RefSeq" id="WP_207349157.1">
    <property type="nucleotide sequence ID" value="NZ_JAFMPY010000003.1"/>
</dbReference>
<dbReference type="PANTHER" id="PTHR19959">
    <property type="entry name" value="KINESIN LIGHT CHAIN"/>
    <property type="match status" value="1"/>
</dbReference>
<organism evidence="1 2">
    <name type="scientific">Jiella sonneratiae</name>
    <dbReference type="NCBI Taxonomy" id="2816856"/>
    <lineage>
        <taxon>Bacteria</taxon>
        <taxon>Pseudomonadati</taxon>
        <taxon>Pseudomonadota</taxon>
        <taxon>Alphaproteobacteria</taxon>
        <taxon>Hyphomicrobiales</taxon>
        <taxon>Aurantimonadaceae</taxon>
        <taxon>Jiella</taxon>
    </lineage>
</organism>
<dbReference type="SMART" id="SM00028">
    <property type="entry name" value="TPR"/>
    <property type="match status" value="6"/>
</dbReference>
<dbReference type="EMBL" id="JAFMPY010000003">
    <property type="protein sequence ID" value="MBO0902505.1"/>
    <property type="molecule type" value="Genomic_DNA"/>
</dbReference>
<proteinExistence type="predicted"/>
<gene>
    <name evidence="1" type="ORF">J1C47_02535</name>
</gene>
<dbReference type="SUPFAM" id="SSF48452">
    <property type="entry name" value="TPR-like"/>
    <property type="match status" value="2"/>
</dbReference>
<dbReference type="Pfam" id="PF13374">
    <property type="entry name" value="TPR_10"/>
    <property type="match status" value="1"/>
</dbReference>
<sequence length="751" mass="82364">MRSEVCEKMSTFCTALFGVATATSLGVGTGLLGLGATALAIPIVVSKLRAAGARPEPHPTMVRLERALVQNFDAWARTGDISPDAVAPMEAALAAVLPKLSPSPELVIRTGRDSMKLARLVVTEAARLQPGDFAESADPQHGVNRRALVGLLLAAIGELDGKADFENVVMPWFQREVLSDLKKLGSGQKAIQADVAGLHDRLDALPQKLAEEILKLLPRAETEAAAKAGIPEATIVELARRIAADVTDGDRALRELERAVAIAIEVQEDAARGSNTGAFVDEVLRRMAALSAEGRYDEASSEADRAFADWQAAEEERRQEASARGIRILRAGVRSDMLRRDARSVAQRFAEILDLETNEPNRFEALRRLQDEWYVRGRDQGLNLDLEVSIELARIALARAVNPDQRGAVLNDFAISLQELGQRETGTRRLEEAVAAYRAALEEYTRERAPLDWAATHNNLGTALQTLGERETGTARLEEAVVAYRAALEERTRERVPLDWAVTQNNLGNALRALGERETGTARLEEAVAAYRAALEERTRERVPLGWAMTQNNLGIALKALGQRETGTGRLEEAVTAYHAALEERTRERVPLDWAMTQNNLGNALQALGERETGTGRLEEAVVAYRAALEEYTRDRVPLDWAATQNNLGAALQTLGARETGTLRLEEAVAAYRAALEERTRERVPFLCAQTRENMAIAYLVTFDKTGDRDHLDAALEAVADALGVYREARSDFFVEKAERLRAAILSRTEN</sequence>
<protein>
    <submittedName>
        <fullName evidence="1">Tetratricopeptide repeat protein</fullName>
    </submittedName>
</protein>
<dbReference type="Gene3D" id="1.25.40.10">
    <property type="entry name" value="Tetratricopeptide repeat domain"/>
    <property type="match status" value="2"/>
</dbReference>
<name>A0ABS3IYL1_9HYPH</name>
<comment type="caution">
    <text evidence="1">The sequence shown here is derived from an EMBL/GenBank/DDBJ whole genome shotgun (WGS) entry which is preliminary data.</text>
</comment>
<dbReference type="InterPro" id="IPR019734">
    <property type="entry name" value="TPR_rpt"/>
</dbReference>
<reference evidence="1 2" key="1">
    <citation type="submission" date="2021-03" db="EMBL/GenBank/DDBJ databases">
        <title>Whole genome sequence of Jiella sp. MQZ13P-4.</title>
        <authorList>
            <person name="Tuo L."/>
        </authorList>
    </citation>
    <scope>NUCLEOTIDE SEQUENCE [LARGE SCALE GENOMIC DNA]</scope>
    <source>
        <strain evidence="1 2">MQZ13P-4</strain>
    </source>
</reference>
<keyword evidence="2" id="KW-1185">Reference proteome</keyword>
<evidence type="ECO:0000313" key="2">
    <source>
        <dbReference type="Proteomes" id="UP000664288"/>
    </source>
</evidence>
<accession>A0ABS3IYL1</accession>
<dbReference type="Proteomes" id="UP000664288">
    <property type="component" value="Unassembled WGS sequence"/>
</dbReference>
<dbReference type="InterPro" id="IPR011990">
    <property type="entry name" value="TPR-like_helical_dom_sf"/>
</dbReference>
<evidence type="ECO:0000313" key="1">
    <source>
        <dbReference type="EMBL" id="MBO0902505.1"/>
    </source>
</evidence>